<evidence type="ECO:0000256" key="2">
    <source>
        <dbReference type="ARBA" id="ARBA00002368"/>
    </source>
</evidence>
<comment type="similarity">
    <text evidence="3">Belongs to the metallo-dependent hydrolases superfamily. DHOase family. Class I DHOase subfamily.</text>
</comment>
<dbReference type="GO" id="GO:0046872">
    <property type="term" value="F:metal ion binding"/>
    <property type="evidence" value="ECO:0007669"/>
    <property type="project" value="UniProtKB-KW"/>
</dbReference>
<dbReference type="Gene3D" id="2.30.40.10">
    <property type="entry name" value="Urease, subunit C, domain 1"/>
    <property type="match status" value="1"/>
</dbReference>
<evidence type="ECO:0000259" key="6">
    <source>
        <dbReference type="Pfam" id="PF01979"/>
    </source>
</evidence>
<evidence type="ECO:0000256" key="4">
    <source>
        <dbReference type="ARBA" id="ARBA00022723"/>
    </source>
</evidence>
<dbReference type="InterPro" id="IPR032466">
    <property type="entry name" value="Metal_Hydrolase"/>
</dbReference>
<keyword evidence="5 7" id="KW-0378">Hydrolase</keyword>
<keyword evidence="8" id="KW-1185">Reference proteome</keyword>
<dbReference type="OrthoDB" id="9765462at2"/>
<dbReference type="KEGG" id="anp:FK178_13940"/>
<dbReference type="PANTHER" id="PTHR43668">
    <property type="entry name" value="ALLANTOINASE"/>
    <property type="match status" value="1"/>
</dbReference>
<evidence type="ECO:0000313" key="7">
    <source>
        <dbReference type="EMBL" id="QED38748.1"/>
    </source>
</evidence>
<organism evidence="7 8">
    <name type="scientific">Antarcticibacterium arcticum</name>
    <dbReference type="NCBI Taxonomy" id="2585771"/>
    <lineage>
        <taxon>Bacteria</taxon>
        <taxon>Pseudomonadati</taxon>
        <taxon>Bacteroidota</taxon>
        <taxon>Flavobacteriia</taxon>
        <taxon>Flavobacteriales</taxon>
        <taxon>Flavobacteriaceae</taxon>
        <taxon>Antarcticibacterium</taxon>
    </lineage>
</organism>
<dbReference type="InterPro" id="IPR006680">
    <property type="entry name" value="Amidohydro-rel"/>
</dbReference>
<dbReference type="NCBIfam" id="NF006688">
    <property type="entry name" value="PRK09236.1"/>
    <property type="match status" value="1"/>
</dbReference>
<dbReference type="InterPro" id="IPR002195">
    <property type="entry name" value="Dihydroorotase_CS"/>
</dbReference>
<dbReference type="PROSITE" id="PS00483">
    <property type="entry name" value="DIHYDROOROTASE_2"/>
    <property type="match status" value="1"/>
</dbReference>
<dbReference type="Gene3D" id="3.20.20.140">
    <property type="entry name" value="Metal-dependent hydrolases"/>
    <property type="match status" value="1"/>
</dbReference>
<proteinExistence type="inferred from homology"/>
<dbReference type="GO" id="GO:0005737">
    <property type="term" value="C:cytoplasm"/>
    <property type="evidence" value="ECO:0007669"/>
    <property type="project" value="TreeGrafter"/>
</dbReference>
<evidence type="ECO:0000256" key="3">
    <source>
        <dbReference type="ARBA" id="ARBA00010286"/>
    </source>
</evidence>
<evidence type="ECO:0000313" key="8">
    <source>
        <dbReference type="Proteomes" id="UP000321954"/>
    </source>
</evidence>
<dbReference type="Proteomes" id="UP000321954">
    <property type="component" value="Chromosome"/>
</dbReference>
<comment type="function">
    <text evidence="2">Catalyzes the reversible cyclization of carbamoyl aspartate to dihydroorotate.</text>
</comment>
<name>A0A5B8YN85_9FLAO</name>
<evidence type="ECO:0000256" key="1">
    <source>
        <dbReference type="ARBA" id="ARBA00001947"/>
    </source>
</evidence>
<dbReference type="EC" id="3.5.2.3" evidence="7"/>
<dbReference type="GO" id="GO:0004038">
    <property type="term" value="F:allantoinase activity"/>
    <property type="evidence" value="ECO:0007669"/>
    <property type="project" value="TreeGrafter"/>
</dbReference>
<sequence>MMKILIKNARIVNEGSIIEGDVFIENGIIAEIADSISAKSPDVNIIDAEGNYLLPGIIDDQVHFREPGLTHKETIETGSKAAIAGGITSFIEMPNTQPQTTTLEKLQEKFDIAKNSSYANYSFMFGGTNDNLEEILKVDPKITPAIKLFLGSSTGNMLVDDPKVLEQIFTKSPLMIAVHCEDEATIKRNLEENIAKYGDDIPMELHPKIRSEEACYLSSSRAVALAKKTGARLHVFHLSTAKELSLFDNKKPLKDKKITAEVCVHHLWFNDSDYQKKGTFIKWNPAIKTKKDQEALLQGLIDNHIDVIATDHAPHTKEEKKNVYTQAPSGGPLVQHALPAMLQLYHQEKISLEKIVEKMCHNPAILFQIEKRGFIREGYKADLVIVDLNSPWAVQPSNIVYKCGWSPFDGVTFKSRVTHTFVNGRLVYKNFKFLPFAPGAEQLTFDRK</sequence>
<dbReference type="EMBL" id="CP042476">
    <property type="protein sequence ID" value="QED38748.1"/>
    <property type="molecule type" value="Genomic_DNA"/>
</dbReference>
<dbReference type="SUPFAM" id="SSF51338">
    <property type="entry name" value="Composite domain of metallo-dependent hydrolases"/>
    <property type="match status" value="1"/>
</dbReference>
<dbReference type="NCBIfam" id="TIGR00857">
    <property type="entry name" value="pyrC_multi"/>
    <property type="match status" value="1"/>
</dbReference>
<dbReference type="PANTHER" id="PTHR43668:SF4">
    <property type="entry name" value="ALLANTOINASE"/>
    <property type="match status" value="1"/>
</dbReference>
<accession>A0A5B8YN85</accession>
<keyword evidence="4" id="KW-0479">Metal-binding</keyword>
<dbReference type="InterPro" id="IPR011059">
    <property type="entry name" value="Metal-dep_hydrolase_composite"/>
</dbReference>
<evidence type="ECO:0000256" key="5">
    <source>
        <dbReference type="ARBA" id="ARBA00022801"/>
    </source>
</evidence>
<gene>
    <name evidence="7" type="ORF">FK178_13940</name>
</gene>
<reference evidence="7 8" key="1">
    <citation type="submission" date="2019-08" db="EMBL/GenBank/DDBJ databases">
        <title>Antarcticibacterium arcticum sp. nov., a bacterium isolated from marine sediment of the Canadian Beaufort Sea.</title>
        <authorList>
            <person name="Lee Y.M."/>
            <person name="Baek K."/>
            <person name="Lee D.-H."/>
            <person name="Shin S.C."/>
            <person name="Jin Y.K."/>
            <person name="Park Y."/>
        </authorList>
    </citation>
    <scope>NUCLEOTIDE SEQUENCE [LARGE SCALE GENOMIC DNA]</scope>
    <source>
        <strain evidence="7 8">PAMC 28998</strain>
    </source>
</reference>
<comment type="cofactor">
    <cofactor evidence="1">
        <name>Zn(2+)</name>
        <dbReference type="ChEBI" id="CHEBI:29105"/>
    </cofactor>
</comment>
<dbReference type="RefSeq" id="WP_146836537.1">
    <property type="nucleotide sequence ID" value="NZ_CP042476.1"/>
</dbReference>
<dbReference type="SUPFAM" id="SSF51556">
    <property type="entry name" value="Metallo-dependent hydrolases"/>
    <property type="match status" value="1"/>
</dbReference>
<dbReference type="Pfam" id="PF01979">
    <property type="entry name" value="Amidohydro_1"/>
    <property type="match status" value="1"/>
</dbReference>
<dbReference type="CDD" id="cd01318">
    <property type="entry name" value="DHOase_IIb"/>
    <property type="match status" value="1"/>
</dbReference>
<dbReference type="GO" id="GO:0006145">
    <property type="term" value="P:purine nucleobase catabolic process"/>
    <property type="evidence" value="ECO:0007669"/>
    <property type="project" value="TreeGrafter"/>
</dbReference>
<dbReference type="InterPro" id="IPR050138">
    <property type="entry name" value="DHOase/Allantoinase_Hydrolase"/>
</dbReference>
<dbReference type="GO" id="GO:0004151">
    <property type="term" value="F:dihydroorotase activity"/>
    <property type="evidence" value="ECO:0007669"/>
    <property type="project" value="UniProtKB-EC"/>
</dbReference>
<feature type="domain" description="Amidohydrolase-related" evidence="6">
    <location>
        <begin position="52"/>
        <end position="427"/>
    </location>
</feature>
<dbReference type="AlphaFoldDB" id="A0A5B8YN85"/>
<protein>
    <submittedName>
        <fullName evidence="7">Dihydroorotase</fullName>
        <ecNumber evidence="7">3.5.2.3</ecNumber>
    </submittedName>
</protein>